<name>A0A0G4EKE0_VITBC</name>
<dbReference type="InParanoid" id="A0A0G4EKE0"/>
<gene>
    <name evidence="3" type="ORF">Vbra_12147</name>
</gene>
<dbReference type="VEuPathDB" id="CryptoDB:Vbra_12147"/>
<evidence type="ECO:0000256" key="2">
    <source>
        <dbReference type="SAM" id="MobiDB-lite"/>
    </source>
</evidence>
<protein>
    <submittedName>
        <fullName evidence="3">Uncharacterized protein</fullName>
    </submittedName>
</protein>
<evidence type="ECO:0000313" key="4">
    <source>
        <dbReference type="Proteomes" id="UP000041254"/>
    </source>
</evidence>
<dbReference type="EMBL" id="CDMY01000251">
    <property type="protein sequence ID" value="CEL96998.1"/>
    <property type="molecule type" value="Genomic_DNA"/>
</dbReference>
<reference evidence="3 4" key="1">
    <citation type="submission" date="2014-11" db="EMBL/GenBank/DDBJ databases">
        <authorList>
            <person name="Zhu J."/>
            <person name="Qi W."/>
            <person name="Song R."/>
        </authorList>
    </citation>
    <scope>NUCLEOTIDE SEQUENCE [LARGE SCALE GENOMIC DNA]</scope>
</reference>
<proteinExistence type="predicted"/>
<keyword evidence="1" id="KW-0175">Coiled coil</keyword>
<keyword evidence="4" id="KW-1185">Reference proteome</keyword>
<feature type="compositionally biased region" description="Polar residues" evidence="2">
    <location>
        <begin position="406"/>
        <end position="418"/>
    </location>
</feature>
<dbReference type="PhylomeDB" id="A0A0G4EKE0"/>
<feature type="compositionally biased region" description="Basic and acidic residues" evidence="2">
    <location>
        <begin position="486"/>
        <end position="502"/>
    </location>
</feature>
<feature type="compositionally biased region" description="Gly residues" evidence="2">
    <location>
        <begin position="515"/>
        <end position="527"/>
    </location>
</feature>
<feature type="compositionally biased region" description="Basic and acidic residues" evidence="2">
    <location>
        <begin position="528"/>
        <end position="537"/>
    </location>
</feature>
<feature type="compositionally biased region" description="Low complexity" evidence="2">
    <location>
        <begin position="463"/>
        <end position="474"/>
    </location>
</feature>
<feature type="coiled-coil region" evidence="1">
    <location>
        <begin position="217"/>
        <end position="293"/>
    </location>
</feature>
<feature type="region of interest" description="Disordered" evidence="2">
    <location>
        <begin position="67"/>
        <end position="92"/>
    </location>
</feature>
<feature type="region of interest" description="Disordered" evidence="2">
    <location>
        <begin position="361"/>
        <end position="560"/>
    </location>
</feature>
<evidence type="ECO:0000313" key="3">
    <source>
        <dbReference type="EMBL" id="CEL96998.1"/>
    </source>
</evidence>
<accession>A0A0G4EKE0</accession>
<dbReference type="Proteomes" id="UP000041254">
    <property type="component" value="Unassembled WGS sequence"/>
</dbReference>
<sequence>MTSGGGGEEDDASLLWISHRTHVEALAKDLAAAREKLQKAKEETRKLLAESAKLKLEAAAANERIEARERSIHDEKAQVASEHERRLREKQDQLTEMERCLEKAMQQRKESQEALLQQSVRVFEIEQQLEDCKSREASSSNAHQALCNSVEQRYNSLKATVDETRVLLDDSAQEKAKLEEYQQRLQESVTALSTKLKEKDSFIVEMAQREKDVSSQRNAALLKLQEAESTIASLRSDVETSKQNNESTKERAAHYSQQYNATLAKLDSQRKYIDSLQRTCQEQNQQISKLSETVRQHPEYSGGDPLPPCPAMLDAATSTDHRAAHGTKSIQAHILPASSEASVQADVTSPIAIAQLQQEDGDQYDHDNAHSHRDHEMMPPPSPRHAPASPRSLVPYGYASPKPLPSLNNKYQHRSPSASGVCRVMGPPPALPPFPSPSPSAPAAAGVDGWKGSVGHSPLHCLSQPQSQRSVRQSGCGGGGGSVKRKVVDIELSPHDHGEGRSRQRMRASLSPAEGCGGGGGGGTGVGDDGRLVREEESMPPPRTINDIFGSFLSSQAGYS</sequence>
<feature type="compositionally biased region" description="Pro residues" evidence="2">
    <location>
        <begin position="426"/>
        <end position="440"/>
    </location>
</feature>
<organism evidence="3 4">
    <name type="scientific">Vitrella brassicaformis (strain CCMP3155)</name>
    <dbReference type="NCBI Taxonomy" id="1169540"/>
    <lineage>
        <taxon>Eukaryota</taxon>
        <taxon>Sar</taxon>
        <taxon>Alveolata</taxon>
        <taxon>Colpodellida</taxon>
        <taxon>Vitrellaceae</taxon>
        <taxon>Vitrella</taxon>
    </lineage>
</organism>
<feature type="compositionally biased region" description="Basic and acidic residues" evidence="2">
    <location>
        <begin position="363"/>
        <end position="377"/>
    </location>
</feature>
<dbReference type="AlphaFoldDB" id="A0A0G4EKE0"/>
<evidence type="ECO:0000256" key="1">
    <source>
        <dbReference type="SAM" id="Coils"/>
    </source>
</evidence>